<evidence type="ECO:0000259" key="1">
    <source>
        <dbReference type="PROSITE" id="PS50980"/>
    </source>
</evidence>
<dbReference type="Pfam" id="PF01039">
    <property type="entry name" value="Carboxyl_trans"/>
    <property type="match status" value="1"/>
</dbReference>
<dbReference type="InterPro" id="IPR029045">
    <property type="entry name" value="ClpP/crotonase-like_dom_sf"/>
</dbReference>
<dbReference type="InterPro" id="IPR011763">
    <property type="entry name" value="COA_CT_C"/>
</dbReference>
<organism evidence="3 4">
    <name type="scientific">Microbacterium fluvii</name>
    <dbReference type="NCBI Taxonomy" id="415215"/>
    <lineage>
        <taxon>Bacteria</taxon>
        <taxon>Bacillati</taxon>
        <taxon>Actinomycetota</taxon>
        <taxon>Actinomycetes</taxon>
        <taxon>Micrococcales</taxon>
        <taxon>Microbacteriaceae</taxon>
        <taxon>Microbacterium</taxon>
    </lineage>
</organism>
<protein>
    <submittedName>
        <fullName evidence="3">Acyl-CoA carboxylase subunit beta</fullName>
        <ecNumber evidence="3">6.-.-.-</ecNumber>
    </submittedName>
</protein>
<dbReference type="PROSITE" id="PS50989">
    <property type="entry name" value="COA_CT_CTER"/>
    <property type="match status" value="1"/>
</dbReference>
<dbReference type="EMBL" id="JBHTBE010000001">
    <property type="protein sequence ID" value="MFC7267528.1"/>
    <property type="molecule type" value="Genomic_DNA"/>
</dbReference>
<dbReference type="InterPro" id="IPR011762">
    <property type="entry name" value="COA_CT_N"/>
</dbReference>
<dbReference type="PANTHER" id="PTHR43842:SF2">
    <property type="entry name" value="PROPIONYL-COA CARBOXYLASE BETA CHAIN, MITOCHONDRIAL"/>
    <property type="match status" value="1"/>
</dbReference>
<gene>
    <name evidence="3" type="ORF">ACFQRL_01000</name>
</gene>
<reference evidence="4" key="1">
    <citation type="journal article" date="2019" name="Int. J. Syst. Evol. Microbiol.">
        <title>The Global Catalogue of Microorganisms (GCM) 10K type strain sequencing project: providing services to taxonomists for standard genome sequencing and annotation.</title>
        <authorList>
            <consortium name="The Broad Institute Genomics Platform"/>
            <consortium name="The Broad Institute Genome Sequencing Center for Infectious Disease"/>
            <person name="Wu L."/>
            <person name="Ma J."/>
        </authorList>
    </citation>
    <scope>NUCLEOTIDE SEQUENCE [LARGE SCALE GENOMIC DNA]</scope>
    <source>
        <strain evidence="4">CGMCC 1.15772</strain>
    </source>
</reference>
<dbReference type="InterPro" id="IPR051047">
    <property type="entry name" value="AccD/PCCB"/>
</dbReference>
<comment type="caution">
    <text evidence="3">The sequence shown here is derived from an EMBL/GenBank/DDBJ whole genome shotgun (WGS) entry which is preliminary data.</text>
</comment>
<dbReference type="GO" id="GO:0016874">
    <property type="term" value="F:ligase activity"/>
    <property type="evidence" value="ECO:0007669"/>
    <property type="project" value="UniProtKB-KW"/>
</dbReference>
<evidence type="ECO:0000313" key="4">
    <source>
        <dbReference type="Proteomes" id="UP001596507"/>
    </source>
</evidence>
<dbReference type="PROSITE" id="PS50980">
    <property type="entry name" value="COA_CT_NTER"/>
    <property type="match status" value="1"/>
</dbReference>
<dbReference type="EC" id="6.-.-.-" evidence="3"/>
<evidence type="ECO:0000259" key="2">
    <source>
        <dbReference type="PROSITE" id="PS50989"/>
    </source>
</evidence>
<proteinExistence type="predicted"/>
<dbReference type="InterPro" id="IPR034733">
    <property type="entry name" value="AcCoA_carboxyl_beta"/>
</dbReference>
<keyword evidence="4" id="KW-1185">Reference proteome</keyword>
<accession>A0ABW2HCE8</accession>
<sequence length="489" mass="53151">MGGPDALARQHGKGKLDARERIARMVDSGTFREVGVLTGTDGDDGFLPSNIVVGTGRVGGRRVVVESDDFTVRAGTPEQAAGEKRTYIETYAKTMRLPIVRFVDQAGASLRMIQETGYTKIPSNPLWDWLDILSEIPVVAIASGPAPGMGVWRVAASHFSVQVRGIGQVFAAGPPIVAAGMGQTVTAEELGGAQVHAEYSGVVDNVADTEDEAMEQARRFLSYLPQNAYRLPERIDCHDPVDRADESLVDAIPRNPRRVYDARAVIASIFDESSVFEIGPGWGRSLVTGFARLDGYAVGFFANDGRFFGGGMDDLAAEKFARHVDLCDTFHLPIVNLVDQPGTVIGVEHERRGTARKGLRALAAVEQSSVPWCSVVLRRLFGLGGATYGPWRRLNTRIAWPSARWGSMPIEGGVDALFRREIEAADDPAARRGELEAHFAAMGSPQKTAEKFGINDVIDPRETRGFLCDWVLDAYGVLEAGVRRRGMRP</sequence>
<dbReference type="Proteomes" id="UP001596507">
    <property type="component" value="Unassembled WGS sequence"/>
</dbReference>
<feature type="domain" description="CoA carboxyltransferase C-terminal" evidence="2">
    <location>
        <begin position="240"/>
        <end position="487"/>
    </location>
</feature>
<dbReference type="RefSeq" id="WP_262872463.1">
    <property type="nucleotide sequence ID" value="NZ_BAABKW010000011.1"/>
</dbReference>
<dbReference type="Gene3D" id="3.90.226.10">
    <property type="entry name" value="2-enoyl-CoA Hydratase, Chain A, domain 1"/>
    <property type="match status" value="2"/>
</dbReference>
<evidence type="ECO:0000313" key="3">
    <source>
        <dbReference type="EMBL" id="MFC7267528.1"/>
    </source>
</evidence>
<dbReference type="SUPFAM" id="SSF52096">
    <property type="entry name" value="ClpP/crotonase"/>
    <property type="match status" value="2"/>
</dbReference>
<dbReference type="PANTHER" id="PTHR43842">
    <property type="entry name" value="PROPIONYL-COA CARBOXYLASE BETA CHAIN"/>
    <property type="match status" value="1"/>
</dbReference>
<name>A0ABW2HCE8_9MICO</name>
<feature type="domain" description="CoA carboxyltransferase N-terminal" evidence="1">
    <location>
        <begin position="1"/>
        <end position="236"/>
    </location>
</feature>
<keyword evidence="3" id="KW-0436">Ligase</keyword>